<name>A0ABD4Z5T9_9CREN</name>
<dbReference type="InterPro" id="IPR041492">
    <property type="entry name" value="HAD_2"/>
</dbReference>
<keyword evidence="2" id="KW-1185">Reference proteome</keyword>
<dbReference type="InterPro" id="IPR036412">
    <property type="entry name" value="HAD-like_sf"/>
</dbReference>
<dbReference type="PANTHER" id="PTHR43434:SF1">
    <property type="entry name" value="PHOSPHOGLYCOLATE PHOSPHATASE"/>
    <property type="match status" value="1"/>
</dbReference>
<dbReference type="Pfam" id="PF13419">
    <property type="entry name" value="HAD_2"/>
    <property type="match status" value="1"/>
</dbReference>
<evidence type="ECO:0000313" key="2">
    <source>
        <dbReference type="Proteomes" id="UP001529235"/>
    </source>
</evidence>
<dbReference type="RefSeq" id="WP_285273651.1">
    <property type="nucleotide sequence ID" value="NZ_JASNVW010000002.1"/>
</dbReference>
<gene>
    <name evidence="1" type="ORF">QPL79_04815</name>
</gene>
<sequence>MVVDAIIFDVDGTLALFPIDWDFVVAAIRKEFCTANSFLGFVNKCFGTDSFWRIHKILTEIELKSIEKLIVFDNSPKIVSSLCKSHSIGFVTMQSRDACFQALKKLGVDWCTKAVVTREDARNRFEQIAKAVKILGVKPQKALFIGDKILDVFAAYVNGLKAILVARNVKSFKISDTDDVEEDLEVLEIPIAHSLSEAVEVASRLGWVVKPGFDKGF</sequence>
<dbReference type="Gene3D" id="3.40.50.1000">
    <property type="entry name" value="HAD superfamily/HAD-like"/>
    <property type="match status" value="1"/>
</dbReference>
<comment type="caution">
    <text evidence="1">The sequence shown here is derived from an EMBL/GenBank/DDBJ whole genome shotgun (WGS) entry which is preliminary data.</text>
</comment>
<dbReference type="SUPFAM" id="SSF56784">
    <property type="entry name" value="HAD-like"/>
    <property type="match status" value="1"/>
</dbReference>
<dbReference type="InterPro" id="IPR023214">
    <property type="entry name" value="HAD_sf"/>
</dbReference>
<accession>A0ABD4Z5T9</accession>
<dbReference type="GO" id="GO:0003824">
    <property type="term" value="F:catalytic activity"/>
    <property type="evidence" value="ECO:0007669"/>
    <property type="project" value="UniProtKB-ARBA"/>
</dbReference>
<evidence type="ECO:0000313" key="1">
    <source>
        <dbReference type="EMBL" id="MDK6028676.1"/>
    </source>
</evidence>
<dbReference type="Proteomes" id="UP001529235">
    <property type="component" value="Unassembled WGS sequence"/>
</dbReference>
<organism evidence="1 2">
    <name type="scientific">Ignisphaera cupida</name>
    <dbReference type="NCBI Taxonomy" id="3050454"/>
    <lineage>
        <taxon>Archaea</taxon>
        <taxon>Thermoproteota</taxon>
        <taxon>Thermoprotei</taxon>
        <taxon>Desulfurococcales</taxon>
        <taxon>Desulfurococcaceae</taxon>
        <taxon>Ignisphaera</taxon>
    </lineage>
</organism>
<proteinExistence type="predicted"/>
<protein>
    <submittedName>
        <fullName evidence="1">HAD hydrolase-like protein</fullName>
    </submittedName>
</protein>
<dbReference type="EMBL" id="JASNVW010000002">
    <property type="protein sequence ID" value="MDK6028676.1"/>
    <property type="molecule type" value="Genomic_DNA"/>
</dbReference>
<dbReference type="InterPro" id="IPR050155">
    <property type="entry name" value="HAD-like_hydrolase_sf"/>
</dbReference>
<dbReference type="AlphaFoldDB" id="A0ABD4Z5T9"/>
<reference evidence="1 2" key="1">
    <citation type="submission" date="2023-05" db="EMBL/GenBank/DDBJ databases">
        <title>A new hyperthermophilic archaea 'Ignisphaera cupida' sp. nov. and description of the family 'Ignisphaeraceae' fam. nov.</title>
        <authorList>
            <person name="Podosokorskaya O.A."/>
            <person name="Elcheninov A.G."/>
            <person name="Klukina A."/>
            <person name="Merkel A.Y."/>
        </authorList>
    </citation>
    <scope>NUCLEOTIDE SEQUENCE [LARGE SCALE GENOMIC DNA]</scope>
    <source>
        <strain evidence="1 2">4213-co</strain>
    </source>
</reference>
<dbReference type="PANTHER" id="PTHR43434">
    <property type="entry name" value="PHOSPHOGLYCOLATE PHOSPHATASE"/>
    <property type="match status" value="1"/>
</dbReference>